<accession>A0AAN8VM01</accession>
<proteinExistence type="predicted"/>
<sequence length="236" mass="27267">MGDQTPSTGSTQTDPSMLENLTSKISQMLSQTLAPPSHEPVTAPIGIKLDDMNYGLWSQVVEIYISGKDKLGYINGTTIRDRSYLQKMETENAIVKGWLIDSMDLKLIGNYIRFPTAKAVYDLKRKVTRLKQSRGPIEIYYNTLQGLWREIDFRHPNPMKCEVDIQKYNSMMQEDRVYTFLDRLDDRLDKIRVDVLQLQPFTTLEQAYAYDILTMEIIGRGTKRGRLYYMDDLSIG</sequence>
<reference evidence="2 3" key="1">
    <citation type="submission" date="2023-12" db="EMBL/GenBank/DDBJ databases">
        <title>A high-quality genome assembly for Dillenia turbinata (Dilleniales).</title>
        <authorList>
            <person name="Chanderbali A."/>
        </authorList>
    </citation>
    <scope>NUCLEOTIDE SEQUENCE [LARGE SCALE GENOMIC DNA]</scope>
    <source>
        <strain evidence="2">LSX21</strain>
        <tissue evidence="2">Leaf</tissue>
    </source>
</reference>
<dbReference type="PANTHER" id="PTHR37610">
    <property type="entry name" value="CCHC-TYPE DOMAIN-CONTAINING PROTEIN"/>
    <property type="match status" value="1"/>
</dbReference>
<dbReference type="PANTHER" id="PTHR37610:SF38">
    <property type="entry name" value="RETROTRANSPOSON COPIA-LIKE N-TERMINAL DOMAIN-CONTAINING PROTEIN"/>
    <property type="match status" value="1"/>
</dbReference>
<protein>
    <submittedName>
        <fullName evidence="2">Retrotransposon Copia-like, N-terminal</fullName>
    </submittedName>
</protein>
<evidence type="ECO:0000313" key="2">
    <source>
        <dbReference type="EMBL" id="KAK6932331.1"/>
    </source>
</evidence>
<dbReference type="InterPro" id="IPR029472">
    <property type="entry name" value="Copia-like_N"/>
</dbReference>
<dbReference type="EMBL" id="JBAMMX010000010">
    <property type="protein sequence ID" value="KAK6932331.1"/>
    <property type="molecule type" value="Genomic_DNA"/>
</dbReference>
<evidence type="ECO:0000313" key="3">
    <source>
        <dbReference type="Proteomes" id="UP001370490"/>
    </source>
</evidence>
<organism evidence="2 3">
    <name type="scientific">Dillenia turbinata</name>
    <dbReference type="NCBI Taxonomy" id="194707"/>
    <lineage>
        <taxon>Eukaryota</taxon>
        <taxon>Viridiplantae</taxon>
        <taxon>Streptophyta</taxon>
        <taxon>Embryophyta</taxon>
        <taxon>Tracheophyta</taxon>
        <taxon>Spermatophyta</taxon>
        <taxon>Magnoliopsida</taxon>
        <taxon>eudicotyledons</taxon>
        <taxon>Gunneridae</taxon>
        <taxon>Pentapetalae</taxon>
        <taxon>Dilleniales</taxon>
        <taxon>Dilleniaceae</taxon>
        <taxon>Dillenia</taxon>
    </lineage>
</organism>
<name>A0AAN8VM01_9MAGN</name>
<comment type="caution">
    <text evidence="2">The sequence shown here is derived from an EMBL/GenBank/DDBJ whole genome shotgun (WGS) entry which is preliminary data.</text>
</comment>
<dbReference type="Pfam" id="PF14244">
    <property type="entry name" value="Retrotran_gag_3"/>
    <property type="match status" value="1"/>
</dbReference>
<dbReference type="Proteomes" id="UP001370490">
    <property type="component" value="Unassembled WGS sequence"/>
</dbReference>
<dbReference type="AlphaFoldDB" id="A0AAN8VM01"/>
<evidence type="ECO:0000259" key="1">
    <source>
        <dbReference type="Pfam" id="PF14244"/>
    </source>
</evidence>
<feature type="domain" description="Retrotransposon Copia-like N-terminal" evidence="1">
    <location>
        <begin position="45"/>
        <end position="78"/>
    </location>
</feature>
<gene>
    <name evidence="2" type="ORF">RJ641_001955</name>
</gene>
<keyword evidence="3" id="KW-1185">Reference proteome</keyword>